<dbReference type="OrthoDB" id="5327634at2"/>
<evidence type="ECO:0000313" key="3">
    <source>
        <dbReference type="Proteomes" id="UP000007934"/>
    </source>
</evidence>
<protein>
    <submittedName>
        <fullName evidence="2">Uncharacterized protein</fullName>
    </submittedName>
</protein>
<name>E7AAX3_HELFC</name>
<dbReference type="RefSeq" id="WP_013469948.1">
    <property type="nucleotide sequence ID" value="NC_014810.2"/>
</dbReference>
<dbReference type="KEGG" id="hfe:HFELIS_15010"/>
<keyword evidence="1" id="KW-0732">Signal</keyword>
<dbReference type="AlphaFoldDB" id="E7AAX3"/>
<evidence type="ECO:0000313" key="2">
    <source>
        <dbReference type="EMBL" id="CBY83585.1"/>
    </source>
</evidence>
<dbReference type="GeneID" id="36134474"/>
<gene>
    <name evidence="2" type="ordered locus">Hfelis_15010</name>
</gene>
<feature type="signal peptide" evidence="1">
    <location>
        <begin position="1"/>
        <end position="20"/>
    </location>
</feature>
<dbReference type="Proteomes" id="UP000007934">
    <property type="component" value="Chromosome"/>
</dbReference>
<reference evidence="2 3" key="1">
    <citation type="journal article" date="2011" name="Genome Biol. Evol.">
        <title>Comparative whole genome sequence analysis of the carcinogenic bacterial model pathogen Helicobacter felis.</title>
        <authorList>
            <person name="Arnold I.C."/>
            <person name="Zigova Z."/>
            <person name="Holden M."/>
            <person name="Lawley T.D."/>
            <person name="Rad R."/>
            <person name="Dougan G."/>
            <person name="Falkow S."/>
            <person name="Bentley S.D."/>
            <person name="Muller A."/>
        </authorList>
    </citation>
    <scope>NUCLEOTIDE SEQUENCE [LARGE SCALE GENOMIC DNA]</scope>
    <source>
        <strain evidence="3">ATCC 49179 / CCUG 28539 / NCTC 12436 / CS1</strain>
    </source>
</reference>
<proteinExistence type="predicted"/>
<evidence type="ECO:0000256" key="1">
    <source>
        <dbReference type="SAM" id="SignalP"/>
    </source>
</evidence>
<sequence>MMRLVKICLMWISWIALIYAQEATPTQIDFPGHVNSECVLKFISLVEHSSFNFKQWDSDHKGIKWLKSHISYYIDTWDQEHIMAKLYFNWQQDPKHPRFLGTGTIGWANYNLKTHTLQDLYGTNLTFPLKYAHQLETCLQFCDASQTKALQARFKDQEVQTHPLKVITGKGRAYFYSAPNKHCNPLHITGVPPKSQRPLLLRQLTKSQDFKRHAKRQPYHVFKPQILKPKI</sequence>
<keyword evidence="3" id="KW-1185">Reference proteome</keyword>
<dbReference type="HOGENOM" id="CLU_1198451_0_0_7"/>
<feature type="chain" id="PRO_5003215444" evidence="1">
    <location>
        <begin position="21"/>
        <end position="231"/>
    </location>
</feature>
<organism evidence="2 3">
    <name type="scientific">Helicobacter felis (strain ATCC 49179 / CCUG 28539 / NCTC 12436 / CS1)</name>
    <dbReference type="NCBI Taxonomy" id="936155"/>
    <lineage>
        <taxon>Bacteria</taxon>
        <taxon>Pseudomonadati</taxon>
        <taxon>Campylobacterota</taxon>
        <taxon>Epsilonproteobacteria</taxon>
        <taxon>Campylobacterales</taxon>
        <taxon>Helicobacteraceae</taxon>
        <taxon>Helicobacter</taxon>
    </lineage>
</organism>
<dbReference type="STRING" id="936155.HFELIS_15010"/>
<accession>E7AAX3</accession>
<dbReference type="eggNOG" id="ENOG5030JNN">
    <property type="taxonomic scope" value="Bacteria"/>
</dbReference>
<dbReference type="EMBL" id="FQ670179">
    <property type="protein sequence ID" value="CBY83585.1"/>
    <property type="molecule type" value="Genomic_DNA"/>
</dbReference>